<dbReference type="Proteomes" id="UP000197050">
    <property type="component" value="Chromosome"/>
</dbReference>
<evidence type="ECO:0000259" key="5">
    <source>
        <dbReference type="PROSITE" id="PS50977"/>
    </source>
</evidence>
<evidence type="ECO:0000256" key="3">
    <source>
        <dbReference type="ARBA" id="ARBA00023163"/>
    </source>
</evidence>
<dbReference type="InterPro" id="IPR036271">
    <property type="entry name" value="Tet_transcr_reg_TetR-rel_C_sf"/>
</dbReference>
<gene>
    <name evidence="6" type="ORF">CEP68_15580</name>
</gene>
<dbReference type="PRINTS" id="PR00455">
    <property type="entry name" value="HTHTETR"/>
</dbReference>
<dbReference type="InterPro" id="IPR041678">
    <property type="entry name" value="TetR_C_16"/>
</dbReference>
<dbReference type="AlphaFoldDB" id="A0A1Z3UC39"/>
<dbReference type="PANTHER" id="PTHR30055">
    <property type="entry name" value="HTH-TYPE TRANSCRIPTIONAL REGULATOR RUTR"/>
    <property type="match status" value="1"/>
</dbReference>
<dbReference type="KEGG" id="bvc:CEP68_15580"/>
<dbReference type="EMBL" id="CP022048">
    <property type="protein sequence ID" value="ASE40792.1"/>
    <property type="molecule type" value="Genomic_DNA"/>
</dbReference>
<keyword evidence="2 4" id="KW-0238">DNA-binding</keyword>
<dbReference type="RefSeq" id="WP_088582815.1">
    <property type="nucleotide sequence ID" value="NZ_CP022048.2"/>
</dbReference>
<dbReference type="SUPFAM" id="SSF46689">
    <property type="entry name" value="Homeodomain-like"/>
    <property type="match status" value="1"/>
</dbReference>
<keyword evidence="1" id="KW-0805">Transcription regulation</keyword>
<evidence type="ECO:0000256" key="2">
    <source>
        <dbReference type="ARBA" id="ARBA00023125"/>
    </source>
</evidence>
<name>A0A1Z3UC39_BREVE</name>
<feature type="DNA-binding region" description="H-T-H motif" evidence="4">
    <location>
        <begin position="34"/>
        <end position="53"/>
    </location>
</feature>
<dbReference type="SUPFAM" id="SSF48498">
    <property type="entry name" value="Tetracyclin repressor-like, C-terminal domain"/>
    <property type="match status" value="1"/>
</dbReference>
<protein>
    <submittedName>
        <fullName evidence="6">TetR/AcrR family transcriptional regulator</fullName>
    </submittedName>
</protein>
<dbReference type="GeneID" id="34015166"/>
<evidence type="ECO:0000256" key="1">
    <source>
        <dbReference type="ARBA" id="ARBA00023015"/>
    </source>
</evidence>
<dbReference type="Pfam" id="PF17920">
    <property type="entry name" value="TetR_C_16"/>
    <property type="match status" value="1"/>
</dbReference>
<keyword evidence="3" id="KW-0804">Transcription</keyword>
<organism evidence="6 7">
    <name type="scientific">Brevundimonas vesicularis</name>
    <name type="common">Pseudomonas vesicularis</name>
    <dbReference type="NCBI Taxonomy" id="41276"/>
    <lineage>
        <taxon>Bacteria</taxon>
        <taxon>Pseudomonadati</taxon>
        <taxon>Pseudomonadota</taxon>
        <taxon>Alphaproteobacteria</taxon>
        <taxon>Caulobacterales</taxon>
        <taxon>Caulobacteraceae</taxon>
        <taxon>Brevundimonas</taxon>
    </lineage>
</organism>
<dbReference type="InterPro" id="IPR050109">
    <property type="entry name" value="HTH-type_TetR-like_transc_reg"/>
</dbReference>
<dbReference type="Pfam" id="PF00440">
    <property type="entry name" value="TetR_N"/>
    <property type="match status" value="1"/>
</dbReference>
<evidence type="ECO:0000256" key="4">
    <source>
        <dbReference type="PROSITE-ProRule" id="PRU00335"/>
    </source>
</evidence>
<evidence type="ECO:0000313" key="7">
    <source>
        <dbReference type="Proteomes" id="UP000197050"/>
    </source>
</evidence>
<evidence type="ECO:0000313" key="6">
    <source>
        <dbReference type="EMBL" id="ASE40792.1"/>
    </source>
</evidence>
<feature type="domain" description="HTH tetR-type" evidence="5">
    <location>
        <begin position="11"/>
        <end position="71"/>
    </location>
</feature>
<dbReference type="InterPro" id="IPR009057">
    <property type="entry name" value="Homeodomain-like_sf"/>
</dbReference>
<reference evidence="7" key="1">
    <citation type="submission" date="2017-06" db="EMBL/GenBank/DDBJ databases">
        <title>FDA dAtabase for Regulatory Grade micrObial Sequences (FDA-ARGOS): Supporting development and validation of Infectious Disease Dx tests.</title>
        <authorList>
            <person name="Minogue T."/>
            <person name="Wolcott M."/>
            <person name="Wasieloski L."/>
            <person name="Aguilar W."/>
            <person name="Moore D."/>
            <person name="Tallon L."/>
            <person name="Sadzewicz L."/>
            <person name="Sengamalay N."/>
            <person name="Ott S."/>
            <person name="Godinez A."/>
            <person name="Nagaraj S."/>
            <person name="Nadendla S."/>
            <person name="Geyer C."/>
            <person name="Sichtig H."/>
        </authorList>
    </citation>
    <scope>NUCLEOTIDE SEQUENCE [LARGE SCALE GENOMIC DNA]</scope>
    <source>
        <strain evidence="7">FDAARGOS_289</strain>
    </source>
</reference>
<dbReference type="GO" id="GO:0000976">
    <property type="term" value="F:transcription cis-regulatory region binding"/>
    <property type="evidence" value="ECO:0007669"/>
    <property type="project" value="TreeGrafter"/>
</dbReference>
<sequence>MTTTTPTRDAEATRHAILRAALDLFAEEGFEAVGVRSIGARAGVDYSLISRYFGGKDELFVEVIKSGSVNWQRRWGDRESFAERVTDDVLAVPNGGRVLRDLLVLMRSAGSDKAKRLIDEALGHQGFRDLEAWIGGEDADVRARLLMGFLAGMAITRDLNSKFDLSHERTVVMREQLRSAVAAFLMPAT</sequence>
<dbReference type="GO" id="GO:0003700">
    <property type="term" value="F:DNA-binding transcription factor activity"/>
    <property type="evidence" value="ECO:0007669"/>
    <property type="project" value="TreeGrafter"/>
</dbReference>
<dbReference type="PROSITE" id="PS50977">
    <property type="entry name" value="HTH_TETR_2"/>
    <property type="match status" value="1"/>
</dbReference>
<dbReference type="InterPro" id="IPR001647">
    <property type="entry name" value="HTH_TetR"/>
</dbReference>
<dbReference type="PANTHER" id="PTHR30055:SF234">
    <property type="entry name" value="HTH-TYPE TRANSCRIPTIONAL REGULATOR BETI"/>
    <property type="match status" value="1"/>
</dbReference>
<proteinExistence type="predicted"/>
<dbReference type="Gene3D" id="1.10.357.10">
    <property type="entry name" value="Tetracycline Repressor, domain 2"/>
    <property type="match status" value="1"/>
</dbReference>
<accession>A0A1Z3UC39</accession>